<feature type="domain" description="Amidohydrolase-related" evidence="2">
    <location>
        <begin position="378"/>
        <end position="479"/>
    </location>
</feature>
<comment type="caution">
    <text evidence="3">The sequence shown here is derived from an EMBL/GenBank/DDBJ whole genome shotgun (WGS) entry which is preliminary data.</text>
</comment>
<reference evidence="3 4" key="1">
    <citation type="submission" date="2019-05" db="EMBL/GenBank/DDBJ databases">
        <authorList>
            <person name="Zhang J.-Y."/>
            <person name="Feg X."/>
            <person name="Du Z.-J."/>
        </authorList>
    </citation>
    <scope>NUCLEOTIDE SEQUENCE [LARGE SCALE GENOMIC DNA]</scope>
    <source>
        <strain evidence="3 4">RZ26</strain>
    </source>
</reference>
<keyword evidence="3" id="KW-0378">Hydrolase</keyword>
<feature type="transmembrane region" description="Helical" evidence="1">
    <location>
        <begin position="12"/>
        <end position="28"/>
    </location>
</feature>
<gene>
    <name evidence="3" type="ORF">FEE95_09870</name>
</gene>
<evidence type="ECO:0000256" key="1">
    <source>
        <dbReference type="SAM" id="Phobius"/>
    </source>
</evidence>
<accession>A0A5S3PQ97</accession>
<dbReference type="AlphaFoldDB" id="A0A5S3PQ97"/>
<dbReference type="InterPro" id="IPR051781">
    <property type="entry name" value="Metallo-dep_Hydrolase"/>
</dbReference>
<sequence>MSKKKIFKWLKYFFLLNIVLLIIFAFLANRERSRMYGGLTEVVDTRQFTPYEGSFAIKNVTILSPEGDSLLPNRTIVIEKGLITTIDTISNIPKQTKTIDGNGKYLIPGLIDSHVHMFQSPNDLLLYLANGVTHVREMIGTEEHLSWREEIKKGGIGPDLYVASPRLASFDFWEGLFMSYTQGYSNVTNASDAKEKVVKYIEQGYDGIKIYSQLNRESYLAISEIKEIDVVGHIPIHLDLKDVWNGNQREVAHFEEIMNGLFREFGNPQLRENKETFFNFIDERSDAVSEALLKNDIAVTSVLWGWHTHLRQKEDLDGLLSEVEIEYVNPGISEGIKYIPEGGLGWLPQFNRVKYPEGLSEESKNKRRLFWSIYAEACERVGKNLHDRGVKILAGTDNNLSVKVPGFSLHQELQSLHKMGMSTSEVIRSATSAPAVWLNNNAGIIDSGYKANLVLLNKNPLENIMNTKTINTVIVRGQVFDRKLLDSMLNAVKDANDTSRTVDITSYMQID</sequence>
<dbReference type="PANTHER" id="PTHR43135">
    <property type="entry name" value="ALPHA-D-RIBOSE 1-METHYLPHOSPHONATE 5-TRIPHOSPHATE DIPHOSPHATASE"/>
    <property type="match status" value="1"/>
</dbReference>
<dbReference type="InterPro" id="IPR011059">
    <property type="entry name" value="Metal-dep_hydrolase_composite"/>
</dbReference>
<name>A0A5S3PQ97_9FLAO</name>
<keyword evidence="1" id="KW-1133">Transmembrane helix</keyword>
<dbReference type="InterPro" id="IPR006680">
    <property type="entry name" value="Amidohydro-rel"/>
</dbReference>
<keyword evidence="1" id="KW-0812">Transmembrane</keyword>
<evidence type="ECO:0000259" key="2">
    <source>
        <dbReference type="Pfam" id="PF01979"/>
    </source>
</evidence>
<dbReference type="InterPro" id="IPR032466">
    <property type="entry name" value="Metal_Hydrolase"/>
</dbReference>
<dbReference type="EMBL" id="VATY01000002">
    <property type="protein sequence ID" value="TMM56799.1"/>
    <property type="molecule type" value="Genomic_DNA"/>
</dbReference>
<dbReference type="SUPFAM" id="SSF51556">
    <property type="entry name" value="Metallo-dependent hydrolases"/>
    <property type="match status" value="1"/>
</dbReference>
<dbReference type="RefSeq" id="WP_138657783.1">
    <property type="nucleotide sequence ID" value="NZ_VATY01000002.1"/>
</dbReference>
<dbReference type="Gene3D" id="1.20.58.520">
    <property type="entry name" value="Amidohydrolase"/>
    <property type="match status" value="1"/>
</dbReference>
<dbReference type="GO" id="GO:0016810">
    <property type="term" value="F:hydrolase activity, acting on carbon-nitrogen (but not peptide) bonds"/>
    <property type="evidence" value="ECO:0007669"/>
    <property type="project" value="InterPro"/>
</dbReference>
<dbReference type="PANTHER" id="PTHR43135:SF3">
    <property type="entry name" value="ALPHA-D-RIBOSE 1-METHYLPHOSPHONATE 5-TRIPHOSPHATE DIPHOSPHATASE"/>
    <property type="match status" value="1"/>
</dbReference>
<proteinExistence type="predicted"/>
<dbReference type="Pfam" id="PF01979">
    <property type="entry name" value="Amidohydro_1"/>
    <property type="match status" value="1"/>
</dbReference>
<dbReference type="SUPFAM" id="SSF51338">
    <property type="entry name" value="Composite domain of metallo-dependent hydrolases"/>
    <property type="match status" value="2"/>
</dbReference>
<dbReference type="Gene3D" id="3.30.110.90">
    <property type="entry name" value="Amidohydrolase"/>
    <property type="match status" value="1"/>
</dbReference>
<dbReference type="Gene3D" id="2.30.40.10">
    <property type="entry name" value="Urease, subunit C, domain 1"/>
    <property type="match status" value="2"/>
</dbReference>
<keyword evidence="4" id="KW-1185">Reference proteome</keyword>
<keyword evidence="1" id="KW-0472">Membrane</keyword>
<dbReference type="OrthoDB" id="9815657at2"/>
<protein>
    <submittedName>
        <fullName evidence="3">Amidohydrolase</fullName>
    </submittedName>
</protein>
<organism evidence="3 4">
    <name type="scientific">Maribacter algarum</name>
    <name type="common">ex Zhang et al. 2020</name>
    <dbReference type="NCBI Taxonomy" id="2578118"/>
    <lineage>
        <taxon>Bacteria</taxon>
        <taxon>Pseudomonadati</taxon>
        <taxon>Bacteroidota</taxon>
        <taxon>Flavobacteriia</taxon>
        <taxon>Flavobacteriales</taxon>
        <taxon>Flavobacteriaceae</taxon>
        <taxon>Maribacter</taxon>
    </lineage>
</organism>
<dbReference type="Gene3D" id="3.20.20.140">
    <property type="entry name" value="Metal-dependent hydrolases"/>
    <property type="match status" value="1"/>
</dbReference>
<evidence type="ECO:0000313" key="4">
    <source>
        <dbReference type="Proteomes" id="UP000310314"/>
    </source>
</evidence>
<evidence type="ECO:0000313" key="3">
    <source>
        <dbReference type="EMBL" id="TMM56799.1"/>
    </source>
</evidence>
<dbReference type="Proteomes" id="UP000310314">
    <property type="component" value="Unassembled WGS sequence"/>
</dbReference>